<dbReference type="RefSeq" id="WP_326565310.1">
    <property type="nucleotide sequence ID" value="NZ_CP142149.1"/>
</dbReference>
<accession>A0ABZ1HVP4</accession>
<name>A0ABZ1HVP4_9PSEU</name>
<dbReference type="PANTHER" id="PTHR43522:SF2">
    <property type="entry name" value="TRANSKETOLASE 1-RELATED"/>
    <property type="match status" value="1"/>
</dbReference>
<comment type="cofactor">
    <cofactor evidence="10">
        <name>thiamine diphosphate</name>
        <dbReference type="ChEBI" id="CHEBI:58937"/>
    </cofactor>
    <text evidence="10">Binds 1 thiamine pyrophosphate per subunit.</text>
</comment>
<dbReference type="GO" id="GO:0004802">
    <property type="term" value="F:transketolase activity"/>
    <property type="evidence" value="ECO:0007669"/>
    <property type="project" value="UniProtKB-EC"/>
</dbReference>
<dbReference type="Gene3D" id="3.40.50.920">
    <property type="match status" value="1"/>
</dbReference>
<dbReference type="InterPro" id="IPR029061">
    <property type="entry name" value="THDP-binding"/>
</dbReference>
<dbReference type="Proteomes" id="UP001330812">
    <property type="component" value="Chromosome"/>
</dbReference>
<dbReference type="InterPro" id="IPR055152">
    <property type="entry name" value="Transketolase-like_C_2"/>
</dbReference>
<dbReference type="Gene3D" id="3.40.50.970">
    <property type="match status" value="2"/>
</dbReference>
<comment type="cofactor">
    <cofactor evidence="10">
        <name>Mg(2+)</name>
        <dbReference type="ChEBI" id="CHEBI:18420"/>
    </cofactor>
    <cofactor evidence="10">
        <name>Ca(2+)</name>
        <dbReference type="ChEBI" id="CHEBI:29108"/>
    </cofactor>
    <cofactor evidence="10">
        <name>Mn(2+)</name>
        <dbReference type="ChEBI" id="CHEBI:29035"/>
    </cofactor>
    <cofactor evidence="10">
        <name>Co(2+)</name>
        <dbReference type="ChEBI" id="CHEBI:48828"/>
    </cofactor>
    <text evidence="10">Binds 1 Mg(2+) ion per subunit. Can also utilize other divalent metal cations, such as Ca(2+), Mn(2+) and Co(2+).</text>
</comment>
<keyword evidence="13" id="KW-1185">Reference proteome</keyword>
<keyword evidence="4 10" id="KW-0808">Transferase</keyword>
<keyword evidence="6 10" id="KW-0460">Magnesium</keyword>
<comment type="catalytic activity">
    <reaction evidence="8 10">
        <text>D-sedoheptulose 7-phosphate + D-glyceraldehyde 3-phosphate = aldehydo-D-ribose 5-phosphate + D-xylulose 5-phosphate</text>
        <dbReference type="Rhea" id="RHEA:10508"/>
        <dbReference type="ChEBI" id="CHEBI:57483"/>
        <dbReference type="ChEBI" id="CHEBI:57737"/>
        <dbReference type="ChEBI" id="CHEBI:58273"/>
        <dbReference type="ChEBI" id="CHEBI:59776"/>
        <dbReference type="EC" id="2.2.1.1"/>
    </reaction>
</comment>
<dbReference type="PROSITE" id="PS00802">
    <property type="entry name" value="TRANSKETOLASE_2"/>
    <property type="match status" value="1"/>
</dbReference>
<evidence type="ECO:0000313" key="13">
    <source>
        <dbReference type="Proteomes" id="UP001330812"/>
    </source>
</evidence>
<comment type="similarity">
    <text evidence="1 10">Belongs to the transketolase family.</text>
</comment>
<dbReference type="InterPro" id="IPR005474">
    <property type="entry name" value="Transketolase_N"/>
</dbReference>
<proteinExistence type="inferred from homology"/>
<organism evidence="12 13">
    <name type="scientific">Amycolatopsis rhabdoformis</name>
    <dbReference type="NCBI Taxonomy" id="1448059"/>
    <lineage>
        <taxon>Bacteria</taxon>
        <taxon>Bacillati</taxon>
        <taxon>Actinomycetota</taxon>
        <taxon>Actinomycetes</taxon>
        <taxon>Pseudonocardiales</taxon>
        <taxon>Pseudonocardiaceae</taxon>
        <taxon>Amycolatopsis</taxon>
    </lineage>
</organism>
<sequence length="696" mass="74260">MPDTEATAPTTARRVPRGWTATDTRAVDTVRVLAADAVEKAGSGHPGTAMSLAPLAYTLFQRQLRHDPADPAWPARDRFVLSAGHSSLTLYIQLFLAGYGLEIDDLARLRTWGSRTPGHPEHGHTPGVEVTTGPLGQGLANAVGMAMAARRERGLFDPEPAPGRSIFDHFVYVIASDGDIEEGVTSEASSIAGRQQLANLIVFYDDNDISIEDDTNIALSEDTDARYRAYGWHVQVVEDGEDVAAIEDAVVAAKADPRPSYIRVRTVIGYPAPTKMNTGKIHGSALGADEVAAVKRVLGFDPEQHFAVDDAVLARTREARTRGEAWRTSWQRDYDLWAATNPERHALQQRLSTRALPEGWDAGLPSFEIGGPEVATRKGSGAFLDAVSGVLPELWGGSADLAESNNSTMTGADSFGPLAAATKMWAAEPYGRTLHFGIREHAMGSILNGIALHGGTRPYGATYLAFSDYMRPAVRLAALMALPVVYVWTHDSIGVGGDGPTHQPIEHLSALRAIPGLAVVRPGDANEAVAAWRAAIADGQHPTALALTRQPVPVLPGTSAEGVARGGYVLAEASNGTPELILIGTGSELQLAVEARLRLEAEGVATRVVSLPSFEWFAAQDQAYRDAVLPPSVKARVAVEAGIALPWYEFVGDAGEIVSIEHYGASADYATLFREFGFTPDAVVAAAHRTLAESRS</sequence>
<dbReference type="SUPFAM" id="SSF52922">
    <property type="entry name" value="TK C-terminal domain-like"/>
    <property type="match status" value="1"/>
</dbReference>
<reference evidence="12 13" key="1">
    <citation type="journal article" date="2015" name="Int. J. Syst. Evol. Microbiol.">
        <title>Amycolatopsis rhabdoformis sp. nov., an actinomycete isolated from a tropical forest soil.</title>
        <authorList>
            <person name="Souza W.R."/>
            <person name="Silva R.E."/>
            <person name="Goodfellow M."/>
            <person name="Busarakam K."/>
            <person name="Figueiro F.S."/>
            <person name="Ferreira D."/>
            <person name="Rodrigues-Filho E."/>
            <person name="Moraes L.A.B."/>
            <person name="Zucchi T.D."/>
        </authorList>
    </citation>
    <scope>NUCLEOTIDE SEQUENCE [LARGE SCALE GENOMIC DNA]</scope>
    <source>
        <strain evidence="12 13">NCIMB 14900</strain>
    </source>
</reference>
<keyword evidence="7 10" id="KW-0786">Thiamine pyrophosphate</keyword>
<keyword evidence="5 10" id="KW-0479">Metal-binding</keyword>
<protein>
    <recommendedName>
        <fullName evidence="3 9">Transketolase</fullName>
        <ecNumber evidence="3 9">2.2.1.1</ecNumber>
    </recommendedName>
</protein>
<evidence type="ECO:0000256" key="5">
    <source>
        <dbReference type="ARBA" id="ARBA00022723"/>
    </source>
</evidence>
<dbReference type="CDD" id="cd07033">
    <property type="entry name" value="TPP_PYR_DXS_TK_like"/>
    <property type="match status" value="1"/>
</dbReference>
<evidence type="ECO:0000256" key="7">
    <source>
        <dbReference type="ARBA" id="ARBA00023052"/>
    </source>
</evidence>
<dbReference type="EC" id="2.2.1.1" evidence="3 9"/>
<dbReference type="InterPro" id="IPR009014">
    <property type="entry name" value="Transketo_C/PFOR_II"/>
</dbReference>
<dbReference type="PANTHER" id="PTHR43522">
    <property type="entry name" value="TRANSKETOLASE"/>
    <property type="match status" value="1"/>
</dbReference>
<dbReference type="Pfam" id="PF00456">
    <property type="entry name" value="Transketolase_N"/>
    <property type="match status" value="1"/>
</dbReference>
<dbReference type="PROSITE" id="PS00801">
    <property type="entry name" value="TRANSKETOLASE_1"/>
    <property type="match status" value="1"/>
</dbReference>
<dbReference type="Pfam" id="PF22613">
    <property type="entry name" value="Transketolase_C_1"/>
    <property type="match status" value="1"/>
</dbReference>
<comment type="subunit">
    <text evidence="2 10">Homodimer.</text>
</comment>
<evidence type="ECO:0000256" key="10">
    <source>
        <dbReference type="RuleBase" id="RU004996"/>
    </source>
</evidence>
<keyword evidence="10" id="KW-0106">Calcium</keyword>
<comment type="function">
    <text evidence="10">Catalyzes the transfer of a two-carbon ketol group from a ketose donor to an aldose acceptor, via a covalent intermediate with the cofactor thiamine pyrophosphate.</text>
</comment>
<evidence type="ECO:0000256" key="3">
    <source>
        <dbReference type="ARBA" id="ARBA00013152"/>
    </source>
</evidence>
<evidence type="ECO:0000256" key="6">
    <source>
        <dbReference type="ARBA" id="ARBA00022842"/>
    </source>
</evidence>
<dbReference type="SMART" id="SM00861">
    <property type="entry name" value="Transket_pyr"/>
    <property type="match status" value="1"/>
</dbReference>
<dbReference type="InterPro" id="IPR005475">
    <property type="entry name" value="Transketolase-like_Pyr-bd"/>
</dbReference>
<feature type="domain" description="Transketolase-like pyrimidine-binding" evidence="11">
    <location>
        <begin position="374"/>
        <end position="554"/>
    </location>
</feature>
<dbReference type="InterPro" id="IPR005478">
    <property type="entry name" value="Transketolase_bac-like"/>
</dbReference>
<dbReference type="InterPro" id="IPR020826">
    <property type="entry name" value="Transketolase_BS"/>
</dbReference>
<dbReference type="Pfam" id="PF02779">
    <property type="entry name" value="Transket_pyr"/>
    <property type="match status" value="1"/>
</dbReference>
<gene>
    <name evidence="12" type="primary">tkt</name>
    <name evidence="12" type="ORF">VSH64_26045</name>
</gene>
<evidence type="ECO:0000256" key="1">
    <source>
        <dbReference type="ARBA" id="ARBA00007131"/>
    </source>
</evidence>
<evidence type="ECO:0000256" key="8">
    <source>
        <dbReference type="ARBA" id="ARBA00049473"/>
    </source>
</evidence>
<evidence type="ECO:0000256" key="4">
    <source>
        <dbReference type="ARBA" id="ARBA00022679"/>
    </source>
</evidence>
<evidence type="ECO:0000313" key="12">
    <source>
        <dbReference type="EMBL" id="WSE26341.1"/>
    </source>
</evidence>
<dbReference type="CDD" id="cd02012">
    <property type="entry name" value="TPP_TK"/>
    <property type="match status" value="1"/>
</dbReference>
<dbReference type="EMBL" id="CP142149">
    <property type="protein sequence ID" value="WSE26341.1"/>
    <property type="molecule type" value="Genomic_DNA"/>
</dbReference>
<dbReference type="SUPFAM" id="SSF52518">
    <property type="entry name" value="Thiamin diphosphate-binding fold (THDP-binding)"/>
    <property type="match status" value="2"/>
</dbReference>
<evidence type="ECO:0000256" key="9">
    <source>
        <dbReference type="NCBIfam" id="TIGR00232"/>
    </source>
</evidence>
<dbReference type="InterPro" id="IPR033247">
    <property type="entry name" value="Transketolase_fam"/>
</dbReference>
<dbReference type="NCBIfam" id="TIGR00232">
    <property type="entry name" value="tktlase_bact"/>
    <property type="match status" value="1"/>
</dbReference>
<evidence type="ECO:0000256" key="2">
    <source>
        <dbReference type="ARBA" id="ARBA00011738"/>
    </source>
</evidence>
<dbReference type="InterPro" id="IPR049557">
    <property type="entry name" value="Transketolase_CS"/>
</dbReference>
<evidence type="ECO:0000259" key="11">
    <source>
        <dbReference type="SMART" id="SM00861"/>
    </source>
</evidence>